<dbReference type="AlphaFoldDB" id="A0A232EUY9"/>
<name>A0A232EUY9_9HYME</name>
<organism evidence="1 2">
    <name type="scientific">Trichomalopsis sarcophagae</name>
    <dbReference type="NCBI Taxonomy" id="543379"/>
    <lineage>
        <taxon>Eukaryota</taxon>
        <taxon>Metazoa</taxon>
        <taxon>Ecdysozoa</taxon>
        <taxon>Arthropoda</taxon>
        <taxon>Hexapoda</taxon>
        <taxon>Insecta</taxon>
        <taxon>Pterygota</taxon>
        <taxon>Neoptera</taxon>
        <taxon>Endopterygota</taxon>
        <taxon>Hymenoptera</taxon>
        <taxon>Apocrita</taxon>
        <taxon>Proctotrupomorpha</taxon>
        <taxon>Chalcidoidea</taxon>
        <taxon>Pteromalidae</taxon>
        <taxon>Pteromalinae</taxon>
        <taxon>Trichomalopsis</taxon>
    </lineage>
</organism>
<protein>
    <submittedName>
        <fullName evidence="1">Uncharacterized protein</fullName>
    </submittedName>
</protein>
<evidence type="ECO:0000313" key="1">
    <source>
        <dbReference type="EMBL" id="OXU22145.1"/>
    </source>
</evidence>
<feature type="non-terminal residue" evidence="1">
    <location>
        <position position="89"/>
    </location>
</feature>
<accession>A0A232EUY9</accession>
<sequence length="89" mass="10512">MNELFAQNLTADGLTELESYRNRAGVFRIRFDRNYQSWETFWKAARNFFLELSHLALKFFNMCASTANDTVQLFYFVVNSSQNIVLLKK</sequence>
<gene>
    <name evidence="1" type="ORF">TSAR_001567</name>
</gene>
<keyword evidence="2" id="KW-1185">Reference proteome</keyword>
<proteinExistence type="predicted"/>
<reference evidence="1 2" key="1">
    <citation type="journal article" date="2017" name="Curr. Biol.">
        <title>The Evolution of Venom by Co-option of Single-Copy Genes.</title>
        <authorList>
            <person name="Martinson E.O."/>
            <person name="Mrinalini"/>
            <person name="Kelkar Y.D."/>
            <person name="Chang C.H."/>
            <person name="Werren J.H."/>
        </authorList>
    </citation>
    <scope>NUCLEOTIDE SEQUENCE [LARGE SCALE GENOMIC DNA]</scope>
    <source>
        <strain evidence="1 2">Alberta</strain>
        <tissue evidence="1">Whole body</tissue>
    </source>
</reference>
<evidence type="ECO:0000313" key="2">
    <source>
        <dbReference type="Proteomes" id="UP000215335"/>
    </source>
</evidence>
<dbReference type="EMBL" id="NNAY01002077">
    <property type="protein sequence ID" value="OXU22145.1"/>
    <property type="molecule type" value="Genomic_DNA"/>
</dbReference>
<dbReference type="Proteomes" id="UP000215335">
    <property type="component" value="Unassembled WGS sequence"/>
</dbReference>
<comment type="caution">
    <text evidence="1">The sequence shown here is derived from an EMBL/GenBank/DDBJ whole genome shotgun (WGS) entry which is preliminary data.</text>
</comment>